<gene>
    <name evidence="10" type="ORF">GCM10023323_00270</name>
</gene>
<keyword evidence="11" id="KW-1185">Reference proteome</keyword>
<evidence type="ECO:0008006" key="12">
    <source>
        <dbReference type="Google" id="ProtNLM"/>
    </source>
</evidence>
<evidence type="ECO:0000256" key="2">
    <source>
        <dbReference type="ARBA" id="ARBA00022475"/>
    </source>
</evidence>
<reference evidence="11" key="1">
    <citation type="journal article" date="2019" name="Int. J. Syst. Evol. Microbiol.">
        <title>The Global Catalogue of Microorganisms (GCM) 10K type strain sequencing project: providing services to taxonomists for standard genome sequencing and annotation.</title>
        <authorList>
            <consortium name="The Broad Institute Genomics Platform"/>
            <consortium name="The Broad Institute Genome Sequencing Center for Infectious Disease"/>
            <person name="Wu L."/>
            <person name="Ma J."/>
        </authorList>
    </citation>
    <scope>NUCLEOTIDE SEQUENCE [LARGE SCALE GENOMIC DNA]</scope>
    <source>
        <strain evidence="11">JCM 18306</strain>
    </source>
</reference>
<dbReference type="RefSeq" id="WP_345625146.1">
    <property type="nucleotide sequence ID" value="NZ_BAABJR010000001.1"/>
</dbReference>
<keyword evidence="4 7" id="KW-1133">Transmembrane helix</keyword>
<comment type="caution">
    <text evidence="10">The sequence shown here is derived from an EMBL/GenBank/DDBJ whole genome shotgun (WGS) entry which is preliminary data.</text>
</comment>
<dbReference type="Proteomes" id="UP001499878">
    <property type="component" value="Unassembled WGS sequence"/>
</dbReference>
<accession>A0ABP9SW90</accession>
<feature type="compositionally biased region" description="Low complexity" evidence="6">
    <location>
        <begin position="267"/>
        <end position="283"/>
    </location>
</feature>
<feature type="compositionally biased region" description="Low complexity" evidence="6">
    <location>
        <begin position="358"/>
        <end position="367"/>
    </location>
</feature>
<keyword evidence="2" id="KW-1003">Cell membrane</keyword>
<keyword evidence="3 7" id="KW-0812">Transmembrane</keyword>
<feature type="transmembrane region" description="Helical" evidence="7">
    <location>
        <begin position="532"/>
        <end position="553"/>
    </location>
</feature>
<protein>
    <recommendedName>
        <fullName evidence="12">RDD family protein</fullName>
    </recommendedName>
</protein>
<keyword evidence="5 7" id="KW-0472">Membrane</keyword>
<evidence type="ECO:0000256" key="3">
    <source>
        <dbReference type="ARBA" id="ARBA00022692"/>
    </source>
</evidence>
<feature type="region of interest" description="Disordered" evidence="6">
    <location>
        <begin position="1"/>
        <end position="376"/>
    </location>
</feature>
<proteinExistence type="predicted"/>
<feature type="domain" description="DUF2510" evidence="9">
    <location>
        <begin position="16"/>
        <end position="45"/>
    </location>
</feature>
<feature type="compositionally biased region" description="Low complexity" evidence="6">
    <location>
        <begin position="306"/>
        <end position="347"/>
    </location>
</feature>
<dbReference type="InterPro" id="IPR018929">
    <property type="entry name" value="DUF2510"/>
</dbReference>
<feature type="compositionally biased region" description="Low complexity" evidence="6">
    <location>
        <begin position="127"/>
        <end position="153"/>
    </location>
</feature>
<evidence type="ECO:0000259" key="8">
    <source>
        <dbReference type="Pfam" id="PF06271"/>
    </source>
</evidence>
<feature type="domain" description="RDD" evidence="8">
    <location>
        <begin position="417"/>
        <end position="566"/>
    </location>
</feature>
<dbReference type="InterPro" id="IPR051791">
    <property type="entry name" value="Pra-immunoreactive"/>
</dbReference>
<dbReference type="EMBL" id="BAABJR010000001">
    <property type="protein sequence ID" value="GAA5203045.1"/>
    <property type="molecule type" value="Genomic_DNA"/>
</dbReference>
<feature type="compositionally biased region" description="Basic and acidic residues" evidence="6">
    <location>
        <begin position="231"/>
        <end position="241"/>
    </location>
</feature>
<evidence type="ECO:0000256" key="7">
    <source>
        <dbReference type="SAM" id="Phobius"/>
    </source>
</evidence>
<dbReference type="PANTHER" id="PTHR36115">
    <property type="entry name" value="PROLINE-RICH ANTIGEN HOMOLOG-RELATED"/>
    <property type="match status" value="1"/>
</dbReference>
<evidence type="ECO:0000256" key="1">
    <source>
        <dbReference type="ARBA" id="ARBA00004651"/>
    </source>
</evidence>
<dbReference type="InterPro" id="IPR010432">
    <property type="entry name" value="RDD"/>
</dbReference>
<sequence>MSAPTPAPGDDRPREGYYPDPSIPGYVRYWNGASWVPGTSRPAPKDGESLAPPPGARPSVEETGPHFFDEDPVDEPPGAASQHGSRPEPATAWGADRSRQSGFADDPNHRVAWPGTAQGADPRVPHARGAGPAGGATAEPGPADAGSGSARPGSGAGAAGGAQAGAASGGPAGAGAGAAGGAQAGRASGGPASAGAGEGAASGTPAGAAGGGSVPGGPAGGGRSADARSAQGDDARSRRSDASAGTASSGETEAGSGNTFVFRRPTAGSQGAQAPGASDGGAATDEGTMTFRAISPRAASGGPGFNAGKAAAARAAAAQAPAPTAPSGPQQTGGPTGPSVPHQAAAPQPAPSQPAAPQPGASAPLAAGPGGGQSSWAQQVHRLAGAGGDEQPVTPWKPPVEDVFQAAARRQAEARPAGLGKRLAARLIDTVVLAGVTGVAAVPLGMKAVDHVNGKIDEAKLSGETVTVWLLDGTTSTYLGIVLAVLLLFGVVYEALPTAKWGRTLGKKLLGLEVRDIEAHEPPSFGAALRRWLVYSVPGLLVVGVVGVAWCLFDRPWHQCWHDKASRTFVAG</sequence>
<evidence type="ECO:0000256" key="4">
    <source>
        <dbReference type="ARBA" id="ARBA00022989"/>
    </source>
</evidence>
<feature type="compositionally biased region" description="Pro residues" evidence="6">
    <location>
        <begin position="348"/>
        <end position="357"/>
    </location>
</feature>
<evidence type="ECO:0000313" key="11">
    <source>
        <dbReference type="Proteomes" id="UP001499878"/>
    </source>
</evidence>
<comment type="subcellular location">
    <subcellularLocation>
        <location evidence="1">Cell membrane</location>
        <topology evidence="1">Multi-pass membrane protein</topology>
    </subcellularLocation>
</comment>
<feature type="compositionally biased region" description="Low complexity" evidence="6">
    <location>
        <begin position="242"/>
        <end position="257"/>
    </location>
</feature>
<feature type="compositionally biased region" description="Basic and acidic residues" evidence="6">
    <location>
        <begin position="59"/>
        <end position="69"/>
    </location>
</feature>
<feature type="compositionally biased region" description="Gly residues" evidence="6">
    <location>
        <begin position="154"/>
        <end position="183"/>
    </location>
</feature>
<dbReference type="PANTHER" id="PTHR36115:SF4">
    <property type="entry name" value="MEMBRANE PROTEIN"/>
    <property type="match status" value="1"/>
</dbReference>
<dbReference type="Pfam" id="PF06271">
    <property type="entry name" value="RDD"/>
    <property type="match status" value="1"/>
</dbReference>
<feature type="transmembrane region" description="Helical" evidence="7">
    <location>
        <begin position="423"/>
        <end position="445"/>
    </location>
</feature>
<feature type="transmembrane region" description="Helical" evidence="7">
    <location>
        <begin position="466"/>
        <end position="493"/>
    </location>
</feature>
<feature type="compositionally biased region" description="Low complexity" evidence="6">
    <location>
        <begin position="184"/>
        <end position="207"/>
    </location>
</feature>
<evidence type="ECO:0000313" key="10">
    <source>
        <dbReference type="EMBL" id="GAA5203045.1"/>
    </source>
</evidence>
<dbReference type="Pfam" id="PF10708">
    <property type="entry name" value="DUF2510"/>
    <property type="match status" value="1"/>
</dbReference>
<evidence type="ECO:0000256" key="6">
    <source>
        <dbReference type="SAM" id="MobiDB-lite"/>
    </source>
</evidence>
<evidence type="ECO:0000256" key="5">
    <source>
        <dbReference type="ARBA" id="ARBA00023136"/>
    </source>
</evidence>
<organism evidence="10 11">
    <name type="scientific">Streptomyces thinghirensis</name>
    <dbReference type="NCBI Taxonomy" id="551547"/>
    <lineage>
        <taxon>Bacteria</taxon>
        <taxon>Bacillati</taxon>
        <taxon>Actinomycetota</taxon>
        <taxon>Actinomycetes</taxon>
        <taxon>Kitasatosporales</taxon>
        <taxon>Streptomycetaceae</taxon>
        <taxon>Streptomyces</taxon>
    </lineage>
</organism>
<evidence type="ECO:0000259" key="9">
    <source>
        <dbReference type="Pfam" id="PF10708"/>
    </source>
</evidence>
<name>A0ABP9SW90_9ACTN</name>
<feature type="compositionally biased region" description="Gly residues" evidence="6">
    <location>
        <begin position="208"/>
        <end position="223"/>
    </location>
</feature>